<evidence type="ECO:0000313" key="2">
    <source>
        <dbReference type="Proteomes" id="UP001569428"/>
    </source>
</evidence>
<evidence type="ECO:0000313" key="1">
    <source>
        <dbReference type="EMBL" id="MFA0813630.1"/>
    </source>
</evidence>
<dbReference type="Proteomes" id="UP001569428">
    <property type="component" value="Unassembled WGS sequence"/>
</dbReference>
<keyword evidence="2" id="KW-1185">Reference proteome</keyword>
<name>A0ABV4P6J2_9GAMM</name>
<protein>
    <submittedName>
        <fullName evidence="1">Uncharacterized protein</fullName>
    </submittedName>
</protein>
<organism evidence="1 2">
    <name type="scientific">Microbulbifer epialgicus</name>
    <dbReference type="NCBI Taxonomy" id="393907"/>
    <lineage>
        <taxon>Bacteria</taxon>
        <taxon>Pseudomonadati</taxon>
        <taxon>Pseudomonadota</taxon>
        <taxon>Gammaproteobacteria</taxon>
        <taxon>Cellvibrionales</taxon>
        <taxon>Microbulbiferaceae</taxon>
        <taxon>Microbulbifer</taxon>
    </lineage>
</organism>
<comment type="caution">
    <text evidence="1">The sequence shown here is derived from an EMBL/GenBank/DDBJ whole genome shotgun (WGS) entry which is preliminary data.</text>
</comment>
<dbReference type="EMBL" id="JBGMEK010000115">
    <property type="protein sequence ID" value="MFA0813630.1"/>
    <property type="molecule type" value="Genomic_DNA"/>
</dbReference>
<proteinExistence type="predicted"/>
<gene>
    <name evidence="1" type="ORF">ACCI49_22335</name>
</gene>
<accession>A0ABV4P6J2</accession>
<sequence length="90" mass="10094">MAPRTKRGLSHQSADIKALSGGETVTNDLLEYIPANWMKLADTAMKNMAMLKTIDNFKGSDYLIDESHKYTAAIVPKPEVVRRIKEDRAD</sequence>
<dbReference type="RefSeq" id="WP_371841444.1">
    <property type="nucleotide sequence ID" value="NZ_JBGMEK010000115.1"/>
</dbReference>
<reference evidence="1 2" key="1">
    <citation type="submission" date="2024-08" db="EMBL/GenBank/DDBJ databases">
        <authorList>
            <person name="Ishaq N."/>
        </authorList>
    </citation>
    <scope>NUCLEOTIDE SEQUENCE [LARGE SCALE GENOMIC DNA]</scope>
    <source>
        <strain evidence="1 2">DSM 18651</strain>
    </source>
</reference>